<dbReference type="Gene3D" id="2.40.50.90">
    <property type="match status" value="1"/>
</dbReference>
<dbReference type="SUPFAM" id="SSF63748">
    <property type="entry name" value="Tudor/PWWP/MBT"/>
    <property type="match status" value="1"/>
</dbReference>
<dbReference type="PROSITE" id="PS50304">
    <property type="entry name" value="TUDOR"/>
    <property type="match status" value="1"/>
</dbReference>
<dbReference type="InterPro" id="IPR002999">
    <property type="entry name" value="Tudor"/>
</dbReference>
<reference evidence="1 2" key="1">
    <citation type="submission" date="2017-06" db="EMBL/GenBank/DDBJ databases">
        <title>Aedes aegypti genome working group (AGWG) sequencing and assembly.</title>
        <authorList>
            <consortium name="Aedes aegypti Genome Working Group (AGWG)"/>
            <person name="Matthews B.J."/>
        </authorList>
    </citation>
    <scope>NUCLEOTIDE SEQUENCE [LARGE SCALE GENOMIC DNA]</scope>
    <source>
        <strain evidence="1 2">LVP_AGWG</strain>
    </source>
</reference>
<dbReference type="Pfam" id="PF00567">
    <property type="entry name" value="TUDOR"/>
    <property type="match status" value="1"/>
</dbReference>
<keyword evidence="2" id="KW-1185">Reference proteome</keyword>
<evidence type="ECO:0000313" key="2">
    <source>
        <dbReference type="Proteomes" id="UP000008820"/>
    </source>
</evidence>
<sequence length="170" mass="19556">MVCQAVQCGRRFVLRGQISGMWHRGKIVSDLAHNRVKVFYIDYGTVSESELKDVKFMAKCFSSMPAQAMRASLAYVKPVGHRWTRDACWSLLSLVYEKILFAYVVDINKEENCLDVVLIDTTGNKDSIINQQLFIKGHGIWEDDVPYKEKSKISASVRNHFRNFFHDSTN</sequence>
<proteinExistence type="predicted"/>
<accession>A0A6I8U1R8</accession>
<dbReference type="EnsemblMetazoa" id="AAEL022773-RB">
    <property type="protein sequence ID" value="AAEL022773-PB"/>
    <property type="gene ID" value="AAEL022773"/>
</dbReference>
<dbReference type="AlphaFoldDB" id="A0A6I8U1R8"/>
<dbReference type="InterPro" id="IPR035437">
    <property type="entry name" value="SNase_OB-fold_sf"/>
</dbReference>
<dbReference type="OrthoDB" id="10034606at2759"/>
<dbReference type="PANTHER" id="PTHR22948">
    <property type="entry name" value="TUDOR DOMAIN CONTAINING PROTEIN"/>
    <property type="match status" value="1"/>
</dbReference>
<dbReference type="GO" id="GO:0005737">
    <property type="term" value="C:cytoplasm"/>
    <property type="evidence" value="ECO:0007669"/>
    <property type="project" value="UniProtKB-ARBA"/>
</dbReference>
<dbReference type="PANTHER" id="PTHR22948:SF76">
    <property type="entry name" value="FI20010P1-RELATED"/>
    <property type="match status" value="1"/>
</dbReference>
<evidence type="ECO:0000313" key="1">
    <source>
        <dbReference type="EnsemblMetazoa" id="AAEL022773-PB"/>
    </source>
</evidence>
<dbReference type="InterPro" id="IPR050621">
    <property type="entry name" value="Tudor_domain_containing"/>
</dbReference>
<organism evidence="1 2">
    <name type="scientific">Aedes aegypti</name>
    <name type="common">Yellowfever mosquito</name>
    <name type="synonym">Culex aegypti</name>
    <dbReference type="NCBI Taxonomy" id="7159"/>
    <lineage>
        <taxon>Eukaryota</taxon>
        <taxon>Metazoa</taxon>
        <taxon>Ecdysozoa</taxon>
        <taxon>Arthropoda</taxon>
        <taxon>Hexapoda</taxon>
        <taxon>Insecta</taxon>
        <taxon>Pterygota</taxon>
        <taxon>Neoptera</taxon>
        <taxon>Endopterygota</taxon>
        <taxon>Diptera</taxon>
        <taxon>Nematocera</taxon>
        <taxon>Culicoidea</taxon>
        <taxon>Culicidae</taxon>
        <taxon>Culicinae</taxon>
        <taxon>Aedini</taxon>
        <taxon>Aedes</taxon>
        <taxon>Stegomyia</taxon>
    </lineage>
</organism>
<gene>
    <name evidence="1" type="primary">5571149</name>
</gene>
<reference evidence="1" key="2">
    <citation type="submission" date="2020-05" db="UniProtKB">
        <authorList>
            <consortium name="EnsemblMetazoa"/>
        </authorList>
    </citation>
    <scope>IDENTIFICATION</scope>
    <source>
        <strain evidence="1">LVP_AGWG</strain>
    </source>
</reference>
<dbReference type="Proteomes" id="UP000008820">
    <property type="component" value="Chromosome 2"/>
</dbReference>
<protein>
    <submittedName>
        <fullName evidence="1">Uncharacterized protein</fullName>
    </submittedName>
</protein>
<name>A0A6I8U1R8_AEDAE</name>